<dbReference type="GO" id="GO:0098719">
    <property type="term" value="P:sodium ion import across plasma membrane"/>
    <property type="evidence" value="ECO:0007669"/>
    <property type="project" value="TreeGrafter"/>
</dbReference>
<dbReference type="InterPro" id="IPR006153">
    <property type="entry name" value="Cation/H_exchanger_TM"/>
</dbReference>
<dbReference type="InterPro" id="IPR004709">
    <property type="entry name" value="NaH_exchanger"/>
</dbReference>
<feature type="transmembrane region" description="Helical" evidence="11">
    <location>
        <begin position="63"/>
        <end position="82"/>
    </location>
</feature>
<protein>
    <recommendedName>
        <fullName evidence="9">Sodium/hydrogen exchanger</fullName>
    </recommendedName>
</protein>
<evidence type="ECO:0000256" key="4">
    <source>
        <dbReference type="ARBA" id="ARBA00022989"/>
    </source>
</evidence>
<gene>
    <name evidence="14" type="ORF">OS493_016991</name>
</gene>
<feature type="region of interest" description="Disordered" evidence="10">
    <location>
        <begin position="698"/>
        <end position="805"/>
    </location>
</feature>
<evidence type="ECO:0000256" key="2">
    <source>
        <dbReference type="ARBA" id="ARBA00022448"/>
    </source>
</evidence>
<feature type="chain" id="PRO_5040879189" description="Sodium/hydrogen exchanger" evidence="12">
    <location>
        <begin position="30"/>
        <end position="805"/>
    </location>
</feature>
<keyword evidence="7 11" id="KW-0472">Membrane</keyword>
<feature type="domain" description="Cation/H+ exchanger transmembrane" evidence="13">
    <location>
        <begin position="77"/>
        <end position="464"/>
    </location>
</feature>
<dbReference type="Gene3D" id="6.10.140.1330">
    <property type="match status" value="1"/>
</dbReference>
<evidence type="ECO:0000256" key="1">
    <source>
        <dbReference type="ARBA" id="ARBA00004141"/>
    </source>
</evidence>
<keyword evidence="4 11" id="KW-1133">Transmembrane helix</keyword>
<evidence type="ECO:0000256" key="12">
    <source>
        <dbReference type="SAM" id="SignalP"/>
    </source>
</evidence>
<keyword evidence="8 9" id="KW-0739">Sodium transport</keyword>
<evidence type="ECO:0000256" key="6">
    <source>
        <dbReference type="ARBA" id="ARBA00023065"/>
    </source>
</evidence>
<comment type="subcellular location">
    <subcellularLocation>
        <location evidence="1">Membrane</location>
        <topology evidence="1">Multi-pass membrane protein</topology>
    </subcellularLocation>
</comment>
<evidence type="ECO:0000256" key="10">
    <source>
        <dbReference type="SAM" id="MobiDB-lite"/>
    </source>
</evidence>
<feature type="transmembrane region" description="Helical" evidence="11">
    <location>
        <begin position="213"/>
        <end position="237"/>
    </location>
</feature>
<evidence type="ECO:0000313" key="14">
    <source>
        <dbReference type="EMBL" id="KAJ7360359.1"/>
    </source>
</evidence>
<feature type="compositionally biased region" description="Basic and acidic residues" evidence="10">
    <location>
        <begin position="792"/>
        <end position="805"/>
    </location>
</feature>
<evidence type="ECO:0000256" key="11">
    <source>
        <dbReference type="SAM" id="Phobius"/>
    </source>
</evidence>
<dbReference type="PANTHER" id="PTHR10110">
    <property type="entry name" value="SODIUM/HYDROGEN EXCHANGER"/>
    <property type="match status" value="1"/>
</dbReference>
<feature type="transmembrane region" description="Helical" evidence="11">
    <location>
        <begin position="184"/>
        <end position="207"/>
    </location>
</feature>
<feature type="compositionally biased region" description="Basic and acidic residues" evidence="10">
    <location>
        <begin position="758"/>
        <end position="775"/>
    </location>
</feature>
<feature type="signal peptide" evidence="12">
    <location>
        <begin position="1"/>
        <end position="29"/>
    </location>
</feature>
<evidence type="ECO:0000259" key="13">
    <source>
        <dbReference type="Pfam" id="PF00999"/>
    </source>
</evidence>
<accession>A0A9W9YP13</accession>
<feature type="transmembrane region" description="Helical" evidence="11">
    <location>
        <begin position="407"/>
        <end position="428"/>
    </location>
</feature>
<feature type="transmembrane region" description="Helical" evidence="11">
    <location>
        <begin position="440"/>
        <end position="463"/>
    </location>
</feature>
<dbReference type="Pfam" id="PF00999">
    <property type="entry name" value="Na_H_Exchanger"/>
    <property type="match status" value="1"/>
</dbReference>
<feature type="transmembrane region" description="Helical" evidence="11">
    <location>
        <begin position="258"/>
        <end position="279"/>
    </location>
</feature>
<feature type="transmembrane region" description="Helical" evidence="11">
    <location>
        <begin position="299"/>
        <end position="321"/>
    </location>
</feature>
<evidence type="ECO:0000256" key="5">
    <source>
        <dbReference type="ARBA" id="ARBA00023053"/>
    </source>
</evidence>
<evidence type="ECO:0000256" key="8">
    <source>
        <dbReference type="ARBA" id="ARBA00023201"/>
    </source>
</evidence>
<dbReference type="GO" id="GO:0051453">
    <property type="term" value="P:regulation of intracellular pH"/>
    <property type="evidence" value="ECO:0007669"/>
    <property type="project" value="TreeGrafter"/>
</dbReference>
<dbReference type="AlphaFoldDB" id="A0A9W9YP13"/>
<proteinExistence type="inferred from homology"/>
<dbReference type="InterPro" id="IPR018422">
    <property type="entry name" value="Cation/H_exchanger_CPA1"/>
</dbReference>
<dbReference type="GO" id="GO:0005886">
    <property type="term" value="C:plasma membrane"/>
    <property type="evidence" value="ECO:0007669"/>
    <property type="project" value="TreeGrafter"/>
</dbReference>
<name>A0A9W9YP13_9CNID</name>
<dbReference type="GO" id="GO:0015386">
    <property type="term" value="F:potassium:proton antiporter activity"/>
    <property type="evidence" value="ECO:0007669"/>
    <property type="project" value="TreeGrafter"/>
</dbReference>
<reference evidence="14" key="1">
    <citation type="submission" date="2023-01" db="EMBL/GenBank/DDBJ databases">
        <title>Genome assembly of the deep-sea coral Lophelia pertusa.</title>
        <authorList>
            <person name="Herrera S."/>
            <person name="Cordes E."/>
        </authorList>
    </citation>
    <scope>NUCLEOTIDE SEQUENCE</scope>
    <source>
        <strain evidence="14">USNM1676648</strain>
        <tissue evidence="14">Polyp</tissue>
    </source>
</reference>
<sequence length="805" mass="90315">MKVKMTFVNPAAILLIVGVLIIRINAAVADDPAITSSHSNTSNGNESLDHGPPPQLKVAKFDFGYVGGPLTIIVWILIASLAKLGFHLSHKLSSVVPESCFGNRCLGLGMDINRHGSGLLLSHILFFYVATIVLEAGYFLQDRAFFDNIGTILLYAVVGTIFNTFTVGLSLYGLSGKIGVDLRLMHALTFSSLIAAVDPVAVLAVFEEIHVNVMLYILVFGESLLNDAVTVVLYHLFEALTGFDEVTYKEILIGFASFFVVSIGGTLLGLLWGLATAFVTKYTDHVRVIEPIFVFVMSYLSYLTAELFHLSGIMSIVTCAIIMKPYVELNISRKSHTTIKYFLKMASSSSETLIFMFLGVRVVTWHHVWNTQFVFVTLIFILLFRALGVVILTFFANKGRLNKLSAVDQFIMSYGGIRGAVSFSLAILLVEDHFPMKNMFVTTTIVIVLFTVFFQGMTIKPLVRILHVKLREKEQLNMYAELNVKFLDHLVAGIEEISGHRGHGYYWEMIEYFHTHYLRRWLIRDSYQFVHDEDILLAYRRLAYKDALTRLEKEGSAAAMFPSGLSCEMLARSAFEASAITAAESSEDDEDEDENKPMMLRAGDDVRVPDAIQVDWRAAGVPSGGELEIYDTASSHNLNNLIERNRKSFRHRKMYRNNLIDDDEEFFRERGYLLPMKPRETAYQNQTLKQLSAIFEEDDQNGRSSPTMEAPVGPIPSSSEDDEPGITFEATPRGRLGRYPSFENQPRRDSAPDELPSEDTKTNKDKDESKPKEDSPTEPDSIPLESFVVDIDGEKVEEKNAESVM</sequence>
<dbReference type="PRINTS" id="PR01084">
    <property type="entry name" value="NAHEXCHNGR"/>
</dbReference>
<evidence type="ECO:0000256" key="7">
    <source>
        <dbReference type="ARBA" id="ARBA00023136"/>
    </source>
</evidence>
<evidence type="ECO:0000256" key="3">
    <source>
        <dbReference type="ARBA" id="ARBA00022692"/>
    </source>
</evidence>
<dbReference type="NCBIfam" id="TIGR00840">
    <property type="entry name" value="b_cpa1"/>
    <property type="match status" value="1"/>
</dbReference>
<dbReference type="EMBL" id="MU827310">
    <property type="protein sequence ID" value="KAJ7360359.1"/>
    <property type="molecule type" value="Genomic_DNA"/>
</dbReference>
<keyword evidence="2 9" id="KW-0813">Transport</keyword>
<evidence type="ECO:0000256" key="9">
    <source>
        <dbReference type="RuleBase" id="RU003722"/>
    </source>
</evidence>
<evidence type="ECO:0000313" key="15">
    <source>
        <dbReference type="Proteomes" id="UP001163046"/>
    </source>
</evidence>
<keyword evidence="5" id="KW-0915">Sodium</keyword>
<keyword evidence="9" id="KW-0050">Antiport</keyword>
<dbReference type="OrthoDB" id="196264at2759"/>
<keyword evidence="3 9" id="KW-0812">Transmembrane</keyword>
<feature type="transmembrane region" description="Helical" evidence="11">
    <location>
        <begin position="152"/>
        <end position="172"/>
    </location>
</feature>
<dbReference type="GO" id="GO:0015385">
    <property type="term" value="F:sodium:proton antiporter activity"/>
    <property type="evidence" value="ECO:0007669"/>
    <property type="project" value="InterPro"/>
</dbReference>
<feature type="transmembrane region" description="Helical" evidence="11">
    <location>
        <begin position="119"/>
        <end position="140"/>
    </location>
</feature>
<feature type="transmembrane region" description="Helical" evidence="11">
    <location>
        <begin position="372"/>
        <end position="395"/>
    </location>
</feature>
<keyword evidence="15" id="KW-1185">Reference proteome</keyword>
<comment type="similarity">
    <text evidence="9">Belongs to the monovalent cation:proton antiporter 1 (CPA1) transporter (TC 2.A.36) family.</text>
</comment>
<organism evidence="14 15">
    <name type="scientific">Desmophyllum pertusum</name>
    <dbReference type="NCBI Taxonomy" id="174260"/>
    <lineage>
        <taxon>Eukaryota</taxon>
        <taxon>Metazoa</taxon>
        <taxon>Cnidaria</taxon>
        <taxon>Anthozoa</taxon>
        <taxon>Hexacorallia</taxon>
        <taxon>Scleractinia</taxon>
        <taxon>Caryophylliina</taxon>
        <taxon>Caryophylliidae</taxon>
        <taxon>Desmophyllum</taxon>
    </lineage>
</organism>
<comment type="caution">
    <text evidence="14">The sequence shown here is derived from an EMBL/GenBank/DDBJ whole genome shotgun (WGS) entry which is preliminary data.</text>
</comment>
<dbReference type="PANTHER" id="PTHR10110:SF98">
    <property type="entry name" value="SODIUM_HYDROGEN EXCHANGER"/>
    <property type="match status" value="1"/>
</dbReference>
<dbReference type="Proteomes" id="UP001163046">
    <property type="component" value="Unassembled WGS sequence"/>
</dbReference>
<keyword evidence="12" id="KW-0732">Signal</keyword>
<keyword evidence="6 9" id="KW-0406">Ion transport</keyword>